<gene>
    <name evidence="1" type="ORF">BgAZ_304820</name>
</gene>
<dbReference type="AlphaFoldDB" id="A0AAD8LIS1"/>
<keyword evidence="2" id="KW-1185">Reference proteome</keyword>
<evidence type="ECO:0000313" key="2">
    <source>
        <dbReference type="Proteomes" id="UP001230268"/>
    </source>
</evidence>
<name>A0AAD8LIS1_BABGI</name>
<dbReference type="EMBL" id="JAVEPI010000003">
    <property type="protein sequence ID" value="KAK1442964.1"/>
    <property type="molecule type" value="Genomic_DNA"/>
</dbReference>
<protein>
    <submittedName>
        <fullName evidence="1">Uncharacterized protein</fullName>
    </submittedName>
</protein>
<dbReference type="Proteomes" id="UP001230268">
    <property type="component" value="Unassembled WGS sequence"/>
</dbReference>
<organism evidence="1 2">
    <name type="scientific">Babesia gibsoni</name>
    <dbReference type="NCBI Taxonomy" id="33632"/>
    <lineage>
        <taxon>Eukaryota</taxon>
        <taxon>Sar</taxon>
        <taxon>Alveolata</taxon>
        <taxon>Apicomplexa</taxon>
        <taxon>Aconoidasida</taxon>
        <taxon>Piroplasmida</taxon>
        <taxon>Babesiidae</taxon>
        <taxon>Babesia</taxon>
    </lineage>
</organism>
<comment type="caution">
    <text evidence="1">The sequence shown here is derived from an EMBL/GenBank/DDBJ whole genome shotgun (WGS) entry which is preliminary data.</text>
</comment>
<accession>A0AAD8LIS1</accession>
<reference evidence="1" key="1">
    <citation type="submission" date="2023-08" db="EMBL/GenBank/DDBJ databases">
        <title>Draft sequence of the Babesia gibsoni genome.</title>
        <authorList>
            <person name="Yamagishi J.Y."/>
            <person name="Xuan X.X."/>
        </authorList>
    </citation>
    <scope>NUCLEOTIDE SEQUENCE</scope>
    <source>
        <strain evidence="1">Azabu</strain>
    </source>
</reference>
<proteinExistence type="predicted"/>
<sequence>MKQLKGARKYHRNRPKKLTPAKVYASPTLYYGNIQDYFGAPREYYAIPCTDAINVMNGESMVKLIGMIKCGITGEELAQEFDSNSNFHSQLLNDLQRLRNIATSQNCDVTRDLVIYFDRVINQPKENPHFVDRGHSLKKLQDFWRRREFARYRGLFKHIFWRMREIAAKVAYAGVTLEDFKDPKLWWRYGVFKGLPKSTMASNYVEKHKIALNNDIRDFYFIDADTQEVRCMLDENVDNCRRKPIEKLDKKVIERMSDDLKQLGIFPNDEWQTMNMSRIDELQRECSSEDSHRAYAIRDFYLTHLYPEYKVNGDPYYLESFVNHKYRTKTLERDLGEKYANWVRSGARRPMPRPINPKYKQLVIWKSLSRNKRRRLIQEFLYPRADTQTVQSE</sequence>
<evidence type="ECO:0000313" key="1">
    <source>
        <dbReference type="EMBL" id="KAK1442964.1"/>
    </source>
</evidence>